<organism evidence="1 2">
    <name type="scientific">Ramlibacter tataouinensis</name>
    <dbReference type="NCBI Taxonomy" id="94132"/>
    <lineage>
        <taxon>Bacteria</taxon>
        <taxon>Pseudomonadati</taxon>
        <taxon>Pseudomonadota</taxon>
        <taxon>Betaproteobacteria</taxon>
        <taxon>Burkholderiales</taxon>
        <taxon>Comamonadaceae</taxon>
        <taxon>Ramlibacter</taxon>
    </lineage>
</organism>
<keyword evidence="2" id="KW-1185">Reference proteome</keyword>
<proteinExistence type="predicted"/>
<evidence type="ECO:0000313" key="2">
    <source>
        <dbReference type="Proteomes" id="UP000070433"/>
    </source>
</evidence>
<accession>A0A127JUN9</accession>
<gene>
    <name evidence="1" type="ORF">UC35_13630</name>
</gene>
<dbReference type="Proteomes" id="UP000070433">
    <property type="component" value="Chromosome"/>
</dbReference>
<evidence type="ECO:0000313" key="1">
    <source>
        <dbReference type="EMBL" id="AMO23716.1"/>
    </source>
</evidence>
<dbReference type="EMBL" id="CP010951">
    <property type="protein sequence ID" value="AMO23716.1"/>
    <property type="molecule type" value="Genomic_DNA"/>
</dbReference>
<protein>
    <submittedName>
        <fullName evidence="1">Uncharacterized protein</fullName>
    </submittedName>
</protein>
<dbReference type="AlphaFoldDB" id="A0A127JUN9"/>
<reference evidence="1 2" key="1">
    <citation type="journal article" date="2014" name="Int. J. Syst. Evol. Microbiol.">
        <title>Ramlibacter solisilvae sp. nov., isolated from forest soil, and emended description of the genus Ramlibacter.</title>
        <authorList>
            <person name="Lee H.J."/>
            <person name="Lee S.H."/>
            <person name="Lee S.S."/>
            <person name="Lee J.S."/>
            <person name="Kim Y."/>
            <person name="Kim S.C."/>
            <person name="Jeon C.O."/>
        </authorList>
    </citation>
    <scope>NUCLEOTIDE SEQUENCE [LARGE SCALE GENOMIC DNA]</scope>
    <source>
        <strain evidence="1 2">5-10</strain>
    </source>
</reference>
<name>A0A127JUN9_9BURK</name>
<sequence>MAQAVVFVAAMALSVVAALALPSVWLSQEPPPRLADTAKEAAGMLPARALAGEFAVLDGTLSGGR</sequence>